<keyword evidence="3" id="KW-0333">Golgi apparatus</keyword>
<evidence type="ECO:0000313" key="6">
    <source>
        <dbReference type="Proteomes" id="UP001151752"/>
    </source>
</evidence>
<sequence length="159" mass="18118">MEFKGDQSQIISRARMYFLERSQSNDGVCKHDTIMSESLLRSIKRSSVILSCASIDSVIYDHLKLGMKTGLPYIWHSKLSNPFVNLKEYKGRHEKIIPFFRSVGLPKECTTVQQCYLDLSELVKKKLGPDDGYFQKLGDAMVAWIEPGTSTTHQNKKPS</sequence>
<dbReference type="AlphaFoldDB" id="A0A9Q0PIE0"/>
<dbReference type="GO" id="GO:0071555">
    <property type="term" value="P:cell wall organization"/>
    <property type="evidence" value="ECO:0007669"/>
    <property type="project" value="UniProtKB-KW"/>
</dbReference>
<dbReference type="PANTHER" id="PTHR31682">
    <property type="entry name" value="UDP-ARABINOSE MUTASE"/>
    <property type="match status" value="1"/>
</dbReference>
<comment type="caution">
    <text evidence="5">The sequence shown here is derived from an EMBL/GenBank/DDBJ whole genome shotgun (WGS) entry which is preliminary data.</text>
</comment>
<dbReference type="Pfam" id="PF03214">
    <property type="entry name" value="RGP"/>
    <property type="match status" value="1"/>
</dbReference>
<evidence type="ECO:0000256" key="1">
    <source>
        <dbReference type="ARBA" id="ARBA00004555"/>
    </source>
</evidence>
<keyword evidence="6" id="KW-1185">Reference proteome</keyword>
<organism evidence="5 6">
    <name type="scientific">Salix koriyanagi</name>
    <dbReference type="NCBI Taxonomy" id="2511006"/>
    <lineage>
        <taxon>Eukaryota</taxon>
        <taxon>Viridiplantae</taxon>
        <taxon>Streptophyta</taxon>
        <taxon>Embryophyta</taxon>
        <taxon>Tracheophyta</taxon>
        <taxon>Spermatophyta</taxon>
        <taxon>Magnoliopsida</taxon>
        <taxon>eudicotyledons</taxon>
        <taxon>Gunneridae</taxon>
        <taxon>Pentapetalae</taxon>
        <taxon>rosids</taxon>
        <taxon>fabids</taxon>
        <taxon>Malpighiales</taxon>
        <taxon>Salicaceae</taxon>
        <taxon>Saliceae</taxon>
        <taxon>Salix</taxon>
    </lineage>
</organism>
<dbReference type="GO" id="GO:0052691">
    <property type="term" value="F:UDP-arabinopyranose mutase activity"/>
    <property type="evidence" value="ECO:0007669"/>
    <property type="project" value="TreeGrafter"/>
</dbReference>
<dbReference type="GO" id="GO:0033356">
    <property type="term" value="P:UDP-L-arabinose metabolic process"/>
    <property type="evidence" value="ECO:0007669"/>
    <property type="project" value="TreeGrafter"/>
</dbReference>
<name>A0A9Q0PIE0_9ROSI</name>
<comment type="subcellular location">
    <subcellularLocation>
        <location evidence="1">Golgi apparatus</location>
    </subcellularLocation>
</comment>
<gene>
    <name evidence="5" type="ORF">OIU74_017004</name>
</gene>
<dbReference type="Proteomes" id="UP001151752">
    <property type="component" value="Chromosome 15W"/>
</dbReference>
<dbReference type="InterPro" id="IPR037595">
    <property type="entry name" value="RGP_fam"/>
</dbReference>
<evidence type="ECO:0000313" key="5">
    <source>
        <dbReference type="EMBL" id="KAJ6688394.1"/>
    </source>
</evidence>
<dbReference type="GO" id="GO:0009505">
    <property type="term" value="C:plant-type cell wall"/>
    <property type="evidence" value="ECO:0007669"/>
    <property type="project" value="TreeGrafter"/>
</dbReference>
<protein>
    <submittedName>
        <fullName evidence="5">UDP-ARABINOSE MUTASE</fullName>
    </submittedName>
</protein>
<accession>A0A9Q0PIE0</accession>
<dbReference type="GO" id="GO:0071669">
    <property type="term" value="P:plant-type cell wall organization or biogenesis"/>
    <property type="evidence" value="ECO:0007669"/>
    <property type="project" value="TreeGrafter"/>
</dbReference>
<proteinExistence type="inferred from homology"/>
<dbReference type="GO" id="GO:0005794">
    <property type="term" value="C:Golgi apparatus"/>
    <property type="evidence" value="ECO:0007669"/>
    <property type="project" value="UniProtKB-SubCell"/>
</dbReference>
<reference evidence="5" key="2">
    <citation type="journal article" date="2023" name="Int. J. Mol. Sci.">
        <title>De Novo Assembly and Annotation of 11 Diverse Shrub Willow (Salix) Genomes Reveals Novel Gene Organization in Sex-Linked Regions.</title>
        <authorList>
            <person name="Hyden B."/>
            <person name="Feng K."/>
            <person name="Yates T.B."/>
            <person name="Jawdy S."/>
            <person name="Cereghino C."/>
            <person name="Smart L.B."/>
            <person name="Muchero W."/>
        </authorList>
    </citation>
    <scope>NUCLEOTIDE SEQUENCE</scope>
    <source>
        <tissue evidence="5">Shoot tip</tissue>
    </source>
</reference>
<dbReference type="GO" id="GO:0005829">
    <property type="term" value="C:cytosol"/>
    <property type="evidence" value="ECO:0007669"/>
    <property type="project" value="TreeGrafter"/>
</dbReference>
<keyword evidence="4" id="KW-0961">Cell wall biogenesis/degradation</keyword>
<dbReference type="EMBL" id="JAPFFM010000019">
    <property type="protein sequence ID" value="KAJ6688394.1"/>
    <property type="molecule type" value="Genomic_DNA"/>
</dbReference>
<evidence type="ECO:0000256" key="3">
    <source>
        <dbReference type="ARBA" id="ARBA00023034"/>
    </source>
</evidence>
<comment type="similarity">
    <text evidence="2">Belongs to the RGP family.</text>
</comment>
<reference evidence="5" key="1">
    <citation type="submission" date="2022-11" db="EMBL/GenBank/DDBJ databases">
        <authorList>
            <person name="Hyden B.L."/>
            <person name="Feng K."/>
            <person name="Yates T."/>
            <person name="Jawdy S."/>
            <person name="Smart L.B."/>
            <person name="Muchero W."/>
        </authorList>
    </citation>
    <scope>NUCLEOTIDE SEQUENCE</scope>
    <source>
        <tissue evidence="5">Shoot tip</tissue>
    </source>
</reference>
<dbReference type="PANTHER" id="PTHR31682:SF45">
    <property type="entry name" value="UDP-ARABINOPYRANOSE MUTASE"/>
    <property type="match status" value="1"/>
</dbReference>
<evidence type="ECO:0000256" key="4">
    <source>
        <dbReference type="ARBA" id="ARBA00023316"/>
    </source>
</evidence>
<evidence type="ECO:0000256" key="2">
    <source>
        <dbReference type="ARBA" id="ARBA00008986"/>
    </source>
</evidence>